<dbReference type="PANTHER" id="PTHR25465">
    <property type="entry name" value="B-BOX DOMAIN CONTAINING"/>
    <property type="match status" value="1"/>
</dbReference>
<dbReference type="InterPro" id="IPR006574">
    <property type="entry name" value="PRY"/>
</dbReference>
<dbReference type="InterPro" id="IPR003879">
    <property type="entry name" value="Butyrophylin_SPRY"/>
</dbReference>
<keyword evidence="3 6" id="KW-0863">Zinc-finger</keyword>
<dbReference type="InterPro" id="IPR051051">
    <property type="entry name" value="E3_ubiq-ligase_TRIM/RNF"/>
</dbReference>
<dbReference type="PROSITE" id="PS50089">
    <property type="entry name" value="ZF_RING_2"/>
    <property type="match status" value="1"/>
</dbReference>
<evidence type="ECO:0000259" key="8">
    <source>
        <dbReference type="PROSITE" id="PS50119"/>
    </source>
</evidence>
<dbReference type="PRINTS" id="PR01407">
    <property type="entry name" value="BUTYPHLNCDUF"/>
</dbReference>
<dbReference type="SMART" id="SM00184">
    <property type="entry name" value="RING"/>
    <property type="match status" value="1"/>
</dbReference>
<reference evidence="11" key="1">
    <citation type="submission" date="2011-12" db="EMBL/GenBank/DDBJ databases">
        <title>The Draft Genome of Lepisosteus oculatus.</title>
        <authorList>
            <consortium name="The Broad Institute Genome Assembly &amp; Analysis Group"/>
            <consortium name="Computational R&amp;D Group"/>
            <consortium name="and Sequencing Platform"/>
            <person name="Di Palma F."/>
            <person name="Alfoldi J."/>
            <person name="Johnson J."/>
            <person name="Berlin A."/>
            <person name="Gnerre S."/>
            <person name="Jaffe D."/>
            <person name="MacCallum I."/>
            <person name="Young S."/>
            <person name="Walker B.J."/>
            <person name="Lander E.S."/>
            <person name="Lindblad-Toh K."/>
        </authorList>
    </citation>
    <scope>NUCLEOTIDE SEQUENCE [LARGE SCALE GENOMIC DNA]</scope>
</reference>
<dbReference type="Gene3D" id="3.30.160.60">
    <property type="entry name" value="Classic Zinc Finger"/>
    <property type="match status" value="1"/>
</dbReference>
<organism evidence="10 11">
    <name type="scientific">Lepisosteus oculatus</name>
    <name type="common">Spotted gar</name>
    <dbReference type="NCBI Taxonomy" id="7918"/>
    <lineage>
        <taxon>Eukaryota</taxon>
        <taxon>Metazoa</taxon>
        <taxon>Chordata</taxon>
        <taxon>Craniata</taxon>
        <taxon>Vertebrata</taxon>
        <taxon>Euteleostomi</taxon>
        <taxon>Actinopterygii</taxon>
        <taxon>Neopterygii</taxon>
        <taxon>Holostei</taxon>
        <taxon>Semionotiformes</taxon>
        <taxon>Lepisosteidae</taxon>
        <taxon>Lepisosteus</taxon>
    </lineage>
</organism>
<dbReference type="SUPFAM" id="SSF49899">
    <property type="entry name" value="Concanavalin A-like lectins/glucanases"/>
    <property type="match status" value="1"/>
</dbReference>
<keyword evidence="1" id="KW-0399">Innate immunity</keyword>
<dbReference type="Bgee" id="ENSLOCG00000014602">
    <property type="expression patterns" value="Expressed in pharyngeal gill and 10 other cell types or tissues"/>
</dbReference>
<dbReference type="InterPro" id="IPR013083">
    <property type="entry name" value="Znf_RING/FYVE/PHD"/>
</dbReference>
<dbReference type="Pfam" id="PF00622">
    <property type="entry name" value="SPRY"/>
    <property type="match status" value="1"/>
</dbReference>
<keyword evidence="5" id="KW-0391">Immunity</keyword>
<dbReference type="PROSITE" id="PS00518">
    <property type="entry name" value="ZF_RING_1"/>
    <property type="match status" value="1"/>
</dbReference>
<dbReference type="InterPro" id="IPR003877">
    <property type="entry name" value="SPRY_dom"/>
</dbReference>
<evidence type="ECO:0000256" key="4">
    <source>
        <dbReference type="ARBA" id="ARBA00022833"/>
    </source>
</evidence>
<evidence type="ECO:0000256" key="5">
    <source>
        <dbReference type="ARBA" id="ARBA00022859"/>
    </source>
</evidence>
<dbReference type="InterPro" id="IPR017907">
    <property type="entry name" value="Znf_RING_CS"/>
</dbReference>
<keyword evidence="11" id="KW-1185">Reference proteome</keyword>
<dbReference type="GeneTree" id="ENSGT00940000154395"/>
<dbReference type="OMA" id="FCETHIQ"/>
<dbReference type="HOGENOM" id="CLU_013137_0_2_1"/>
<dbReference type="Gene3D" id="3.30.40.10">
    <property type="entry name" value="Zinc/RING finger domain, C3HC4 (zinc finger)"/>
    <property type="match status" value="1"/>
</dbReference>
<dbReference type="SMART" id="SM00589">
    <property type="entry name" value="PRY"/>
    <property type="match status" value="1"/>
</dbReference>
<dbReference type="STRING" id="7918.ENSLOCP00000017972"/>
<dbReference type="PROSITE" id="PS50188">
    <property type="entry name" value="B302_SPRY"/>
    <property type="match status" value="1"/>
</dbReference>
<dbReference type="PROSITE" id="PS50119">
    <property type="entry name" value="ZF_BBOX"/>
    <property type="match status" value="1"/>
</dbReference>
<dbReference type="InterPro" id="IPR058030">
    <property type="entry name" value="TRIM8/14/16/25/29/45/65_CC"/>
</dbReference>
<dbReference type="eggNOG" id="KOG2177">
    <property type="taxonomic scope" value="Eukaryota"/>
</dbReference>
<keyword evidence="2" id="KW-0479">Metal-binding</keyword>
<dbReference type="GO" id="GO:0045087">
    <property type="term" value="P:innate immune response"/>
    <property type="evidence" value="ECO:0007669"/>
    <property type="project" value="UniProtKB-KW"/>
</dbReference>
<dbReference type="SMART" id="SM00336">
    <property type="entry name" value="BBOX"/>
    <property type="match status" value="1"/>
</dbReference>
<proteinExistence type="predicted"/>
<dbReference type="CDD" id="cd19769">
    <property type="entry name" value="Bbox2_TRIM16-like"/>
    <property type="match status" value="1"/>
</dbReference>
<dbReference type="InterPro" id="IPR013320">
    <property type="entry name" value="ConA-like_dom_sf"/>
</dbReference>
<evidence type="ECO:0000313" key="10">
    <source>
        <dbReference type="Ensembl" id="ENSLOCP00000017972.1"/>
    </source>
</evidence>
<dbReference type="Pfam" id="PF13765">
    <property type="entry name" value="PRY"/>
    <property type="match status" value="1"/>
</dbReference>
<evidence type="ECO:0000256" key="3">
    <source>
        <dbReference type="ARBA" id="ARBA00022771"/>
    </source>
</evidence>
<accession>W5NBG3</accession>
<evidence type="ECO:0000313" key="11">
    <source>
        <dbReference type="Proteomes" id="UP000018468"/>
    </source>
</evidence>
<evidence type="ECO:0000256" key="6">
    <source>
        <dbReference type="PROSITE-ProRule" id="PRU00024"/>
    </source>
</evidence>
<dbReference type="GO" id="GO:0005737">
    <property type="term" value="C:cytoplasm"/>
    <property type="evidence" value="ECO:0007669"/>
    <property type="project" value="UniProtKB-ARBA"/>
</dbReference>
<evidence type="ECO:0000256" key="2">
    <source>
        <dbReference type="ARBA" id="ARBA00022723"/>
    </source>
</evidence>
<dbReference type="SUPFAM" id="SSF57845">
    <property type="entry name" value="B-box zinc-binding domain"/>
    <property type="match status" value="1"/>
</dbReference>
<evidence type="ECO:0000259" key="7">
    <source>
        <dbReference type="PROSITE" id="PS50089"/>
    </source>
</evidence>
<dbReference type="Proteomes" id="UP000018468">
    <property type="component" value="Linkage group LG3"/>
</dbReference>
<dbReference type="Pfam" id="PF25600">
    <property type="entry name" value="TRIM_CC"/>
    <property type="match status" value="1"/>
</dbReference>
<dbReference type="AlphaFoldDB" id="W5NBG3"/>
<dbReference type="GO" id="GO:0008270">
    <property type="term" value="F:zinc ion binding"/>
    <property type="evidence" value="ECO:0007669"/>
    <property type="project" value="UniProtKB-KW"/>
</dbReference>
<dbReference type="SMART" id="SM00449">
    <property type="entry name" value="SPRY"/>
    <property type="match status" value="1"/>
</dbReference>
<dbReference type="Ensembl" id="ENSLOCT00000018004.1">
    <property type="protein sequence ID" value="ENSLOCP00000017972.1"/>
    <property type="gene ID" value="ENSLOCG00000014602.1"/>
</dbReference>
<feature type="domain" description="B30.2/SPRY" evidence="9">
    <location>
        <begin position="365"/>
        <end position="561"/>
    </location>
</feature>
<dbReference type="Gene3D" id="2.60.120.920">
    <property type="match status" value="1"/>
</dbReference>
<feature type="domain" description="RING-type" evidence="7">
    <location>
        <begin position="16"/>
        <end position="59"/>
    </location>
</feature>
<dbReference type="InterPro" id="IPR001870">
    <property type="entry name" value="B30.2/SPRY"/>
</dbReference>
<evidence type="ECO:0000259" key="9">
    <source>
        <dbReference type="PROSITE" id="PS50188"/>
    </source>
</evidence>
<feature type="domain" description="B box-type" evidence="8">
    <location>
        <begin position="149"/>
        <end position="189"/>
    </location>
</feature>
<dbReference type="Pfam" id="PF00643">
    <property type="entry name" value="zf-B_box"/>
    <property type="match status" value="1"/>
</dbReference>
<dbReference type="InterPro" id="IPR000315">
    <property type="entry name" value="Znf_B-box"/>
</dbReference>
<protein>
    <submittedName>
        <fullName evidence="10">Uncharacterized protein</fullName>
    </submittedName>
</protein>
<dbReference type="SUPFAM" id="SSF57850">
    <property type="entry name" value="RING/U-box"/>
    <property type="match status" value="1"/>
</dbReference>
<reference evidence="10" key="2">
    <citation type="submission" date="2025-08" db="UniProtKB">
        <authorList>
            <consortium name="Ensembl"/>
        </authorList>
    </citation>
    <scope>IDENTIFICATION</scope>
</reference>
<dbReference type="InParanoid" id="W5NBG3"/>
<evidence type="ECO:0000256" key="1">
    <source>
        <dbReference type="ARBA" id="ARBA00022588"/>
    </source>
</evidence>
<dbReference type="EMBL" id="AHAT01004958">
    <property type="status" value="NOT_ANNOTATED_CDS"/>
    <property type="molecule type" value="Genomic_DNA"/>
</dbReference>
<dbReference type="InterPro" id="IPR001841">
    <property type="entry name" value="Znf_RING"/>
</dbReference>
<sequence>MDEGSCELVPGKILNCSICLDILKEPVTLPCGHSFCRDCVQSFWTETEQPGPVSCPQCRQAFSHQPALRTNTILAEVAKRFQKSDIAEGKTPLGASPREVPCDFCTDSAQKAVKSCLMCLASFCETHIQAHHEKTALKKHKLISPIEDFQDQLCSHHERPLELFCREDKTCICVLCAREQHATHCTVTLETERQKKQKQLVEKQAGIQHKLQEKTRNAKELKQVAESLKKISELREIEQIFVQLMSSVNSKQAKVKELIREKCTAFASMTEKILIKLDLEVTDLKKMNTELENLSKTDDNIGFVQSFQSLCDTLEAWEPLSVSVLSGSSFNPVREVLLKLQELAEGIFTAELQNIITAVNMIPMPSLPDPTPTKRADFCKYFYGLTLDIKTASSRLTISELNTKVAYEDNGESKQLFSTNPEKFDSVNQVVCAQGLSAARYYWECEWKGENIGLGVVYKGISRKGTDMSCVLGLNEKSWCLQWDGSCYVALHNGKREVIKAPYCSQIGVYLNSPAGILSFYRLADTPILLHKFKHTFTEPLYPAFHLPKIRSSVKICPVIV</sequence>
<dbReference type="InterPro" id="IPR043136">
    <property type="entry name" value="B30.2/SPRY_sf"/>
</dbReference>
<dbReference type="PANTHER" id="PTHR25465:SF80">
    <property type="entry name" value="TRIPARTITE MOTIF-CONTAINING PROTEIN 16-LIKE"/>
    <property type="match status" value="1"/>
</dbReference>
<dbReference type="Pfam" id="PF15227">
    <property type="entry name" value="zf-C3HC4_4"/>
    <property type="match status" value="1"/>
</dbReference>
<dbReference type="Gene3D" id="4.10.830.40">
    <property type="match status" value="1"/>
</dbReference>
<reference evidence="10" key="3">
    <citation type="submission" date="2025-09" db="UniProtKB">
        <authorList>
            <consortium name="Ensembl"/>
        </authorList>
    </citation>
    <scope>IDENTIFICATION</scope>
</reference>
<keyword evidence="4" id="KW-0862">Zinc</keyword>
<name>W5NBG3_LEPOC</name>
<dbReference type="CDD" id="cd19802">
    <property type="entry name" value="Bbox1_TRIM8-like"/>
    <property type="match status" value="1"/>
</dbReference>